<dbReference type="InterPro" id="IPR050194">
    <property type="entry name" value="Glycosyltransferase_grp1"/>
</dbReference>
<sequence length="417" mass="46725">MRILIISQHFPPERSGNASRIFDMSNHLQKSGEDVTVLSPHPNFPHGSFNRKWSFSESKKVNEINLVNLLAWQPNAKDPGFVSRMAYYLSFPMHTILWILLHHRKFDVIITSAPPIFTGFGGLFSKVLFRKKWVMDVRDLWINASISLGFLKEGSFFEKISRMYEQGCYSRADLISGTTQELGEDILRTYRNIDENKVKVTPNGVDIELFYPVDVPKKNQMIYAGNIGHAQDLENVILSLKKINEKFDLKLIIAGDGDIKEDLMKVTSENGLDDLVEFPGMVPRESVPKMFSESLIGLAPLKKLKTLEYAVPTKAYECMACGIPFVGCGEGEIRKLAETSGGGVIAENSADDIAATILDLLEDPQKMDEMGKKGRAFVEKNYSRKQIAAGLKENLHNIGTEKMNIDYSDGIGYAGSE</sequence>
<evidence type="ECO:0000313" key="3">
    <source>
        <dbReference type="EMBL" id="SES77267.1"/>
    </source>
</evidence>
<proteinExistence type="predicted"/>
<dbReference type="Pfam" id="PF00534">
    <property type="entry name" value="Glycos_transf_1"/>
    <property type="match status" value="1"/>
</dbReference>
<evidence type="ECO:0000313" key="4">
    <source>
        <dbReference type="Proteomes" id="UP000243338"/>
    </source>
</evidence>
<dbReference type="PANTHER" id="PTHR45947:SF3">
    <property type="entry name" value="SULFOQUINOVOSYL TRANSFERASE SQD2"/>
    <property type="match status" value="1"/>
</dbReference>
<name>A0A1H9Z711_9EURY</name>
<reference evidence="4" key="1">
    <citation type="submission" date="2016-10" db="EMBL/GenBank/DDBJ databases">
        <authorList>
            <person name="Varghese N."/>
            <person name="Submissions S."/>
        </authorList>
    </citation>
    <scope>NUCLEOTIDE SEQUENCE [LARGE SCALE GENOMIC DNA]</scope>
    <source>
        <strain evidence="4">SLH 33</strain>
    </source>
</reference>
<dbReference type="Pfam" id="PF13439">
    <property type="entry name" value="Glyco_transf_4"/>
    <property type="match status" value="1"/>
</dbReference>
<dbReference type="InterPro" id="IPR001296">
    <property type="entry name" value="Glyco_trans_1"/>
</dbReference>
<feature type="domain" description="Glycosyltransferase subfamily 4-like N-terminal" evidence="2">
    <location>
        <begin position="18"/>
        <end position="208"/>
    </location>
</feature>
<dbReference type="Gene3D" id="3.40.50.2000">
    <property type="entry name" value="Glycogen Phosphorylase B"/>
    <property type="match status" value="2"/>
</dbReference>
<dbReference type="SUPFAM" id="SSF53756">
    <property type="entry name" value="UDP-Glycosyltransferase/glycogen phosphorylase"/>
    <property type="match status" value="1"/>
</dbReference>
<evidence type="ECO:0000259" key="1">
    <source>
        <dbReference type="Pfam" id="PF00534"/>
    </source>
</evidence>
<dbReference type="AlphaFoldDB" id="A0A1H9Z711"/>
<dbReference type="OrthoDB" id="132546at2157"/>
<feature type="domain" description="Glycosyl transferase family 1" evidence="1">
    <location>
        <begin position="216"/>
        <end position="376"/>
    </location>
</feature>
<keyword evidence="4" id="KW-1185">Reference proteome</keyword>
<keyword evidence="3" id="KW-0808">Transferase</keyword>
<dbReference type="InterPro" id="IPR028098">
    <property type="entry name" value="Glyco_trans_4-like_N"/>
</dbReference>
<dbReference type="Proteomes" id="UP000243338">
    <property type="component" value="Unassembled WGS sequence"/>
</dbReference>
<dbReference type="STRING" id="1353158.SAMN04488587_0903"/>
<accession>A0A1H9Z711</accession>
<dbReference type="GO" id="GO:0016758">
    <property type="term" value="F:hexosyltransferase activity"/>
    <property type="evidence" value="ECO:0007669"/>
    <property type="project" value="TreeGrafter"/>
</dbReference>
<protein>
    <submittedName>
        <fullName evidence="3">Glycosyltransferase involved in cell wall bisynthesis</fullName>
    </submittedName>
</protein>
<dbReference type="RefSeq" id="WP_091689430.1">
    <property type="nucleotide sequence ID" value="NZ_CAAGSJ010000001.1"/>
</dbReference>
<dbReference type="CDD" id="cd03794">
    <property type="entry name" value="GT4_WbuB-like"/>
    <property type="match status" value="1"/>
</dbReference>
<dbReference type="PANTHER" id="PTHR45947">
    <property type="entry name" value="SULFOQUINOVOSYL TRANSFERASE SQD2"/>
    <property type="match status" value="1"/>
</dbReference>
<dbReference type="EMBL" id="FOHQ01000002">
    <property type="protein sequence ID" value="SES77267.1"/>
    <property type="molecule type" value="Genomic_DNA"/>
</dbReference>
<evidence type="ECO:0000259" key="2">
    <source>
        <dbReference type="Pfam" id="PF13439"/>
    </source>
</evidence>
<gene>
    <name evidence="3" type="ORF">SAMN04488587_0903</name>
</gene>
<organism evidence="3 4">
    <name type="scientific">Methanococcoides vulcani</name>
    <dbReference type="NCBI Taxonomy" id="1353158"/>
    <lineage>
        <taxon>Archaea</taxon>
        <taxon>Methanobacteriati</taxon>
        <taxon>Methanobacteriota</taxon>
        <taxon>Stenosarchaea group</taxon>
        <taxon>Methanomicrobia</taxon>
        <taxon>Methanosarcinales</taxon>
        <taxon>Methanosarcinaceae</taxon>
        <taxon>Methanococcoides</taxon>
    </lineage>
</organism>